<accession>A0ACB8RM94</accession>
<name>A0ACB8RM94_9AGAM</name>
<comment type="caution">
    <text evidence="1">The sequence shown here is derived from an EMBL/GenBank/DDBJ whole genome shotgun (WGS) entry which is preliminary data.</text>
</comment>
<sequence length="149" mass="16718">MASLVAGSSLGHASTSLSCPPRHQHSLSQQHCPSQQHDGRPQHKFIVYTPYREEEWTFERRLSVRPRHMKGVEKLLGTGHLLFGGAMLTPESVDTKPKEMAGSVLFHEAESLEEVQKTVESDIYYTSGVWDPKRIVIAPFVPAMPWPAN</sequence>
<evidence type="ECO:0000313" key="1">
    <source>
        <dbReference type="EMBL" id="KAI0044730.1"/>
    </source>
</evidence>
<protein>
    <submittedName>
        <fullName evidence="1">Uncharacterized protein</fullName>
    </submittedName>
</protein>
<organism evidence="1 2">
    <name type="scientific">Auriscalpium vulgare</name>
    <dbReference type="NCBI Taxonomy" id="40419"/>
    <lineage>
        <taxon>Eukaryota</taxon>
        <taxon>Fungi</taxon>
        <taxon>Dikarya</taxon>
        <taxon>Basidiomycota</taxon>
        <taxon>Agaricomycotina</taxon>
        <taxon>Agaricomycetes</taxon>
        <taxon>Russulales</taxon>
        <taxon>Auriscalpiaceae</taxon>
        <taxon>Auriscalpium</taxon>
    </lineage>
</organism>
<reference evidence="1" key="1">
    <citation type="submission" date="2021-02" db="EMBL/GenBank/DDBJ databases">
        <authorList>
            <consortium name="DOE Joint Genome Institute"/>
            <person name="Ahrendt S."/>
            <person name="Looney B.P."/>
            <person name="Miyauchi S."/>
            <person name="Morin E."/>
            <person name="Drula E."/>
            <person name="Courty P.E."/>
            <person name="Chicoki N."/>
            <person name="Fauchery L."/>
            <person name="Kohler A."/>
            <person name="Kuo A."/>
            <person name="Labutti K."/>
            <person name="Pangilinan J."/>
            <person name="Lipzen A."/>
            <person name="Riley R."/>
            <person name="Andreopoulos W."/>
            <person name="He G."/>
            <person name="Johnson J."/>
            <person name="Barry K.W."/>
            <person name="Grigoriev I.V."/>
            <person name="Nagy L."/>
            <person name="Hibbett D."/>
            <person name="Henrissat B."/>
            <person name="Matheny P.B."/>
            <person name="Labbe J."/>
            <person name="Martin F."/>
        </authorList>
    </citation>
    <scope>NUCLEOTIDE SEQUENCE</scope>
    <source>
        <strain evidence="1">FP105234-sp</strain>
    </source>
</reference>
<evidence type="ECO:0000313" key="2">
    <source>
        <dbReference type="Proteomes" id="UP000814033"/>
    </source>
</evidence>
<dbReference type="EMBL" id="MU275973">
    <property type="protein sequence ID" value="KAI0044730.1"/>
    <property type="molecule type" value="Genomic_DNA"/>
</dbReference>
<proteinExistence type="predicted"/>
<reference evidence="1" key="2">
    <citation type="journal article" date="2022" name="New Phytol.">
        <title>Evolutionary transition to the ectomycorrhizal habit in the genomes of a hyperdiverse lineage of mushroom-forming fungi.</title>
        <authorList>
            <person name="Looney B."/>
            <person name="Miyauchi S."/>
            <person name="Morin E."/>
            <person name="Drula E."/>
            <person name="Courty P.E."/>
            <person name="Kohler A."/>
            <person name="Kuo A."/>
            <person name="LaButti K."/>
            <person name="Pangilinan J."/>
            <person name="Lipzen A."/>
            <person name="Riley R."/>
            <person name="Andreopoulos W."/>
            <person name="He G."/>
            <person name="Johnson J."/>
            <person name="Nolan M."/>
            <person name="Tritt A."/>
            <person name="Barry K.W."/>
            <person name="Grigoriev I.V."/>
            <person name="Nagy L.G."/>
            <person name="Hibbett D."/>
            <person name="Henrissat B."/>
            <person name="Matheny P.B."/>
            <person name="Labbe J."/>
            <person name="Martin F.M."/>
        </authorList>
    </citation>
    <scope>NUCLEOTIDE SEQUENCE</scope>
    <source>
        <strain evidence="1">FP105234-sp</strain>
    </source>
</reference>
<keyword evidence="2" id="KW-1185">Reference proteome</keyword>
<dbReference type="Proteomes" id="UP000814033">
    <property type="component" value="Unassembled WGS sequence"/>
</dbReference>
<gene>
    <name evidence="1" type="ORF">FA95DRAFT_1496620</name>
</gene>